<dbReference type="Proteomes" id="UP000069620">
    <property type="component" value="Unassembled WGS sequence"/>
</dbReference>
<evidence type="ECO:0000313" key="2">
    <source>
        <dbReference type="Proteomes" id="UP000069620"/>
    </source>
</evidence>
<keyword evidence="2" id="KW-1185">Reference proteome</keyword>
<reference evidence="2" key="2">
    <citation type="submission" date="2016-02" db="EMBL/GenBank/DDBJ databases">
        <title>Draft genome sequence of five rapidly growing Mycobacterium species.</title>
        <authorList>
            <person name="Katahira K."/>
            <person name="Gotou Y."/>
            <person name="Iida K."/>
            <person name="Ogura Y."/>
            <person name="Hayashi T."/>
        </authorList>
    </citation>
    <scope>NUCLEOTIDE SEQUENCE [LARGE SCALE GENOMIC DNA]</scope>
    <source>
        <strain evidence="2">JCM15654</strain>
    </source>
</reference>
<dbReference type="AlphaFoldDB" id="A0A117I6K7"/>
<protein>
    <submittedName>
        <fullName evidence="1">Uncharacterized protein</fullName>
    </submittedName>
</protein>
<proteinExistence type="predicted"/>
<organism evidence="1 2">
    <name type="scientific">Mycolicibacterium brisbanense</name>
    <dbReference type="NCBI Taxonomy" id="146020"/>
    <lineage>
        <taxon>Bacteria</taxon>
        <taxon>Bacillati</taxon>
        <taxon>Actinomycetota</taxon>
        <taxon>Actinomycetes</taxon>
        <taxon>Mycobacteriales</taxon>
        <taxon>Mycobacteriaceae</taxon>
        <taxon>Mycolicibacterium</taxon>
    </lineage>
</organism>
<dbReference type="EMBL" id="BCSX01000039">
    <property type="protein sequence ID" value="GAS90245.1"/>
    <property type="molecule type" value="Genomic_DNA"/>
</dbReference>
<reference evidence="2" key="1">
    <citation type="journal article" date="2016" name="Genome Announc.">
        <title>Draft Genome Sequences of Five Rapidly Growing Mycobacterium Species, M. thermoresistibile, M. fortuitum subsp. acetamidolyticum, M. canariasense, M. brisbanense, and M. novocastrense.</title>
        <authorList>
            <person name="Katahira K."/>
            <person name="Ogura Y."/>
            <person name="Gotoh Y."/>
            <person name="Hayashi T."/>
        </authorList>
    </citation>
    <scope>NUCLEOTIDE SEQUENCE [LARGE SCALE GENOMIC DNA]</scope>
    <source>
        <strain evidence="2">JCM15654</strain>
    </source>
</reference>
<dbReference type="STRING" id="146020.RMCB_4341"/>
<accession>A0A117I6K7</accession>
<name>A0A117I6K7_9MYCO</name>
<evidence type="ECO:0000313" key="1">
    <source>
        <dbReference type="EMBL" id="GAS90245.1"/>
    </source>
</evidence>
<sequence length="345" mass="37136">MSAQNSAPASLQTPTLSQIAGWDTDHLTNAASAWRAMATRWRDKFSAINDGIVSPGGTPWTGTSADAASMRSDRDRTHVFGLADRLTVAAAIAETGANDLYSAKSKALLAVASAQQAGFVVGEDLSVRDGLRAQSKPLMTVRQLQSQIIWANIQAHSLQLVATDQAVANRLQTFIAGFGNTQFPQSPTKEPAPPKVPMPPYQPRVWGACALGGRGDPNKVVRTFYRAPLVAGVSAMPSGDSVLYCGNDKFGFYHIVSRHGDDWNRVAMSRFPGAGNWRYLADYAISATLADPEKVDYKSGNDTFVVQRNIYRITESGAVYAFTCRVVVSGTDGKIITAYPMTTPI</sequence>
<comment type="caution">
    <text evidence="1">The sequence shown here is derived from an EMBL/GenBank/DDBJ whole genome shotgun (WGS) entry which is preliminary data.</text>
</comment>
<gene>
    <name evidence="1" type="ORF">RMCB_4341</name>
</gene>